<evidence type="ECO:0000313" key="9">
    <source>
        <dbReference type="Proteomes" id="UP000449846"/>
    </source>
</evidence>
<dbReference type="Pfam" id="PF16448">
    <property type="entry name" value="LapD_MoxY_N"/>
    <property type="match status" value="1"/>
</dbReference>
<dbReference type="PANTHER" id="PTHR24421:SF58">
    <property type="entry name" value="SIGNAL TRANSDUCTION HISTIDINE-PROTEIN KINASE_PHOSPHATASE UHPB"/>
    <property type="match status" value="1"/>
</dbReference>
<dbReference type="Gene3D" id="1.20.5.1930">
    <property type="match status" value="1"/>
</dbReference>
<feature type="transmembrane region" description="Helical" evidence="6">
    <location>
        <begin position="27"/>
        <end position="49"/>
    </location>
</feature>
<sequence length="457" mass="50240">MDASGQFGAVGKRPTALRQRELPLRGIALAGSLLVWIAMFAISVSVVIWHARDSVRRETESAFMLAKAAATLTLPTAFQRRDVMAEATRIAADIRAQRHVTAELRDAAGQQVQLPAMLPVPVENDAPEWFARLFRPPPMQDVFPITQYPNVLGLLEIRTEPSDEIAEIWRDLTVLVPLLLVTGLLAVGSTMALTLLVVRRLNQLGAGLERMRIGELDAQTPRSGLAELDALGEGIDTLASHLARERAENRLLQGRMLSLAEAERARIATDLHDEIGPRLFALRAAVEQARRQDVSPELAENLAAIAAHSDAIRDSARAAIDDLRPSPDDAEGLEEMIRELLIDFGEAAPQVAFDLHIPEALPEPGESGRIAMYRFIRESVLNALRHARPTHIAVDIQTEGRQIRARVCDDGPAPLREGRRGLGHQGMRDRAAAIGAEWLPPRRDGGMTVTEFRMTFP</sequence>
<dbReference type="EMBL" id="WMIG01000001">
    <property type="protein sequence ID" value="MTH57856.1"/>
    <property type="molecule type" value="Genomic_DNA"/>
</dbReference>
<keyword evidence="5" id="KW-0902">Two-component regulatory system</keyword>
<evidence type="ECO:0000259" key="7">
    <source>
        <dbReference type="PROSITE" id="PS50885"/>
    </source>
</evidence>
<feature type="domain" description="HAMP" evidence="7">
    <location>
        <begin position="195"/>
        <end position="247"/>
    </location>
</feature>
<comment type="subcellular location">
    <subcellularLocation>
        <location evidence="1">Membrane</location>
    </subcellularLocation>
</comment>
<dbReference type="GO" id="GO:0016020">
    <property type="term" value="C:membrane"/>
    <property type="evidence" value="ECO:0007669"/>
    <property type="project" value="UniProtKB-SubCell"/>
</dbReference>
<dbReference type="Proteomes" id="UP000449846">
    <property type="component" value="Unassembled WGS sequence"/>
</dbReference>
<evidence type="ECO:0000256" key="6">
    <source>
        <dbReference type="SAM" id="Phobius"/>
    </source>
</evidence>
<keyword evidence="6" id="KW-0812">Transmembrane</keyword>
<dbReference type="PANTHER" id="PTHR24421">
    <property type="entry name" value="NITRATE/NITRITE SENSOR PROTEIN NARX-RELATED"/>
    <property type="match status" value="1"/>
</dbReference>
<keyword evidence="3" id="KW-0808">Transferase</keyword>
<evidence type="ECO:0000256" key="4">
    <source>
        <dbReference type="ARBA" id="ARBA00022777"/>
    </source>
</evidence>
<evidence type="ECO:0000256" key="3">
    <source>
        <dbReference type="ARBA" id="ARBA00022679"/>
    </source>
</evidence>
<dbReference type="InterPro" id="IPR011712">
    <property type="entry name" value="Sig_transdc_His_kin_sub3_dim/P"/>
</dbReference>
<reference evidence="8 9" key="1">
    <citation type="submission" date="2019-11" db="EMBL/GenBank/DDBJ databases">
        <authorList>
            <person name="Dong K."/>
        </authorList>
    </citation>
    <scope>NUCLEOTIDE SEQUENCE [LARGE SCALE GENOMIC DNA]</scope>
    <source>
        <strain evidence="8 9">NBRC 112902</strain>
    </source>
</reference>
<dbReference type="Gene3D" id="3.30.565.10">
    <property type="entry name" value="Histidine kinase-like ATPase, C-terminal domain"/>
    <property type="match status" value="1"/>
</dbReference>
<dbReference type="CDD" id="cd16917">
    <property type="entry name" value="HATPase_UhpB-NarQ-NarX-like"/>
    <property type="match status" value="1"/>
</dbReference>
<evidence type="ECO:0000256" key="1">
    <source>
        <dbReference type="ARBA" id="ARBA00004370"/>
    </source>
</evidence>
<dbReference type="SUPFAM" id="SSF55874">
    <property type="entry name" value="ATPase domain of HSP90 chaperone/DNA topoisomerase II/histidine kinase"/>
    <property type="match status" value="1"/>
</dbReference>
<protein>
    <submittedName>
        <fullName evidence="8">Histidine kinase</fullName>
    </submittedName>
</protein>
<dbReference type="PROSITE" id="PS50885">
    <property type="entry name" value="HAMP"/>
    <property type="match status" value="1"/>
</dbReference>
<accession>A0A844HER5</accession>
<dbReference type="InterPro" id="IPR032244">
    <property type="entry name" value="LapD_MoxY_N"/>
</dbReference>
<name>A0A844HER5_9RHOB</name>
<keyword evidence="2" id="KW-0597">Phosphoprotein</keyword>
<evidence type="ECO:0000256" key="5">
    <source>
        <dbReference type="ARBA" id="ARBA00023012"/>
    </source>
</evidence>
<organism evidence="8 9">
    <name type="scientific">Paracoccus litorisediminis</name>
    <dbReference type="NCBI Taxonomy" id="2006130"/>
    <lineage>
        <taxon>Bacteria</taxon>
        <taxon>Pseudomonadati</taxon>
        <taxon>Pseudomonadota</taxon>
        <taxon>Alphaproteobacteria</taxon>
        <taxon>Rhodobacterales</taxon>
        <taxon>Paracoccaceae</taxon>
        <taxon>Paracoccus</taxon>
    </lineage>
</organism>
<dbReference type="OrthoDB" id="9778496at2"/>
<comment type="caution">
    <text evidence="8">The sequence shown here is derived from an EMBL/GenBank/DDBJ whole genome shotgun (WGS) entry which is preliminary data.</text>
</comment>
<dbReference type="InterPro" id="IPR050482">
    <property type="entry name" value="Sensor_HK_TwoCompSys"/>
</dbReference>
<evidence type="ECO:0000313" key="8">
    <source>
        <dbReference type="EMBL" id="MTH57856.1"/>
    </source>
</evidence>
<keyword evidence="6" id="KW-1133">Transmembrane helix</keyword>
<keyword evidence="9" id="KW-1185">Reference proteome</keyword>
<keyword evidence="6" id="KW-0472">Membrane</keyword>
<keyword evidence="4 8" id="KW-0418">Kinase</keyword>
<dbReference type="RefSeq" id="WP_155037786.1">
    <property type="nucleotide sequence ID" value="NZ_JBHGCD010000008.1"/>
</dbReference>
<proteinExistence type="predicted"/>
<dbReference type="Pfam" id="PF07730">
    <property type="entry name" value="HisKA_3"/>
    <property type="match status" value="1"/>
</dbReference>
<dbReference type="InterPro" id="IPR003660">
    <property type="entry name" value="HAMP_dom"/>
</dbReference>
<dbReference type="AlphaFoldDB" id="A0A844HER5"/>
<dbReference type="InterPro" id="IPR036890">
    <property type="entry name" value="HATPase_C_sf"/>
</dbReference>
<dbReference type="GO" id="GO:0000155">
    <property type="term" value="F:phosphorelay sensor kinase activity"/>
    <property type="evidence" value="ECO:0007669"/>
    <property type="project" value="InterPro"/>
</dbReference>
<dbReference type="GO" id="GO:0046983">
    <property type="term" value="F:protein dimerization activity"/>
    <property type="evidence" value="ECO:0007669"/>
    <property type="project" value="InterPro"/>
</dbReference>
<feature type="transmembrane region" description="Helical" evidence="6">
    <location>
        <begin position="174"/>
        <end position="198"/>
    </location>
</feature>
<gene>
    <name evidence="8" type="ORF">GL300_01390</name>
</gene>
<evidence type="ECO:0000256" key="2">
    <source>
        <dbReference type="ARBA" id="ARBA00022553"/>
    </source>
</evidence>